<evidence type="ECO:0000256" key="1">
    <source>
        <dbReference type="SAM" id="MobiDB-lite"/>
    </source>
</evidence>
<sequence>MKSAASLRPKPLVSTSRNPDGLEESSTDRNLQKVSSSAHDESSSSGLGLVQFSLVANSVFVPTAADVGSKGVQFDDGGDSHCSLEAPVGAQLVMDKSSCDLDQIDGSLDGVHSIEDCLAYGVDDSTPGSIARLSRKYSLDDSVPVVPVTVSSRGSLEGGQQGVA</sequence>
<dbReference type="EMBL" id="BSYO01000005">
    <property type="protein sequence ID" value="GMH04794.1"/>
    <property type="molecule type" value="Genomic_DNA"/>
</dbReference>
<keyword evidence="3" id="KW-1185">Reference proteome</keyword>
<reference evidence="2" key="1">
    <citation type="submission" date="2023-05" db="EMBL/GenBank/DDBJ databases">
        <title>Nepenthes gracilis genome sequencing.</title>
        <authorList>
            <person name="Fukushima K."/>
        </authorList>
    </citation>
    <scope>NUCLEOTIDE SEQUENCE</scope>
    <source>
        <strain evidence="2">SING2019-196</strain>
    </source>
</reference>
<feature type="region of interest" description="Disordered" evidence="1">
    <location>
        <begin position="1"/>
        <end position="44"/>
    </location>
</feature>
<dbReference type="AlphaFoldDB" id="A0AAD3S5R6"/>
<accession>A0AAD3S5R6</accession>
<comment type="caution">
    <text evidence="2">The sequence shown here is derived from an EMBL/GenBank/DDBJ whole genome shotgun (WGS) entry which is preliminary data.</text>
</comment>
<evidence type="ECO:0000313" key="2">
    <source>
        <dbReference type="EMBL" id="GMH04794.1"/>
    </source>
</evidence>
<gene>
    <name evidence="2" type="ORF">Nepgr_006634</name>
</gene>
<proteinExistence type="predicted"/>
<dbReference type="Proteomes" id="UP001279734">
    <property type="component" value="Unassembled WGS sequence"/>
</dbReference>
<protein>
    <submittedName>
        <fullName evidence="2">Uncharacterized protein</fullName>
    </submittedName>
</protein>
<evidence type="ECO:0000313" key="3">
    <source>
        <dbReference type="Proteomes" id="UP001279734"/>
    </source>
</evidence>
<name>A0AAD3S5R6_NEPGR</name>
<organism evidence="2 3">
    <name type="scientific">Nepenthes gracilis</name>
    <name type="common">Slender pitcher plant</name>
    <dbReference type="NCBI Taxonomy" id="150966"/>
    <lineage>
        <taxon>Eukaryota</taxon>
        <taxon>Viridiplantae</taxon>
        <taxon>Streptophyta</taxon>
        <taxon>Embryophyta</taxon>
        <taxon>Tracheophyta</taxon>
        <taxon>Spermatophyta</taxon>
        <taxon>Magnoliopsida</taxon>
        <taxon>eudicotyledons</taxon>
        <taxon>Gunneridae</taxon>
        <taxon>Pentapetalae</taxon>
        <taxon>Caryophyllales</taxon>
        <taxon>Nepenthaceae</taxon>
        <taxon>Nepenthes</taxon>
    </lineage>
</organism>